<dbReference type="Proteomes" id="UP001220509">
    <property type="component" value="Chromosome"/>
</dbReference>
<dbReference type="EMBL" id="CP117416">
    <property type="protein sequence ID" value="WCT57870.1"/>
    <property type="molecule type" value="Genomic_DNA"/>
</dbReference>
<dbReference type="AlphaFoldDB" id="A0AAX3M7G7"/>
<accession>A0AAX3M7G7</accession>
<reference evidence="1 2" key="1">
    <citation type="submission" date="2023-02" db="EMBL/GenBank/DDBJ databases">
        <title>Genome sequence of Paenibacillus kyungheensis KACC 18744.</title>
        <authorList>
            <person name="Kim S."/>
            <person name="Heo J."/>
            <person name="Kwon S.-W."/>
        </authorList>
    </citation>
    <scope>NUCLEOTIDE SEQUENCE [LARGE SCALE GENOMIC DNA]</scope>
    <source>
        <strain evidence="1 2">KACC 18744</strain>
    </source>
</reference>
<evidence type="ECO:0000313" key="2">
    <source>
        <dbReference type="Proteomes" id="UP001220509"/>
    </source>
</evidence>
<dbReference type="Pfam" id="PF13783">
    <property type="entry name" value="DUF4177"/>
    <property type="match status" value="1"/>
</dbReference>
<name>A0AAX3M7G7_9BACL</name>
<proteinExistence type="predicted"/>
<keyword evidence="2" id="KW-1185">Reference proteome</keyword>
<protein>
    <submittedName>
        <fullName evidence="1">DUF4177 domain-containing protein</fullName>
    </submittedName>
</protein>
<sequence>MSQWEYRTVKLHAGGFLGGKVDDVELQEQLNAYGFDGWELVSTFDTSLAQGGSREIILIFKRSALLD</sequence>
<dbReference type="KEGG" id="pka:PQ456_10250"/>
<dbReference type="RefSeq" id="WP_273616030.1">
    <property type="nucleotide sequence ID" value="NZ_CP117416.1"/>
</dbReference>
<organism evidence="1 2">
    <name type="scientific">Paenibacillus kyungheensis</name>
    <dbReference type="NCBI Taxonomy" id="1452732"/>
    <lineage>
        <taxon>Bacteria</taxon>
        <taxon>Bacillati</taxon>
        <taxon>Bacillota</taxon>
        <taxon>Bacilli</taxon>
        <taxon>Bacillales</taxon>
        <taxon>Paenibacillaceae</taxon>
        <taxon>Paenibacillus</taxon>
    </lineage>
</organism>
<gene>
    <name evidence="1" type="ORF">PQ456_10250</name>
</gene>
<evidence type="ECO:0000313" key="1">
    <source>
        <dbReference type="EMBL" id="WCT57870.1"/>
    </source>
</evidence>
<dbReference type="InterPro" id="IPR025234">
    <property type="entry name" value="YjzH-like"/>
</dbReference>